<keyword evidence="2 6" id="KW-0238">DNA-binding</keyword>
<dbReference type="SUPFAM" id="SSF46785">
    <property type="entry name" value="Winged helix' DNA-binding domain"/>
    <property type="match status" value="1"/>
</dbReference>
<dbReference type="GO" id="GO:0003677">
    <property type="term" value="F:DNA binding"/>
    <property type="evidence" value="ECO:0007669"/>
    <property type="project" value="UniProtKB-KW"/>
</dbReference>
<dbReference type="Pfam" id="PF01614">
    <property type="entry name" value="IclR_C"/>
    <property type="match status" value="1"/>
</dbReference>
<evidence type="ECO:0000259" key="5">
    <source>
        <dbReference type="PROSITE" id="PS51078"/>
    </source>
</evidence>
<dbReference type="RefSeq" id="WP_307277658.1">
    <property type="nucleotide sequence ID" value="NZ_JAUSVX010000010.1"/>
</dbReference>
<dbReference type="InterPro" id="IPR050707">
    <property type="entry name" value="HTH_MetabolicPath_Reg"/>
</dbReference>
<sequence length="252" mass="27105">MLTSVRKAAAVIEAFAGERRDWSILELSRALGMPQPTVHHFLASFRELGWVTQDPATKRYRLGIRMWEIGCAAVNLGEVAESARPSLRELVEACGETAHLGMVPPEDPRTVVYVDRVDSSQPVRIVTMLGSRAPSHSSAMGKAILAHNREFEALVLAGPLAAVTAHTITDAGLLREDLRQTRERGYSIGRGEFAGEMIGIAAPIRDRTGIVTLGVGIWAPSVRMTPGFIETAAPQVVAAARNISRGLGHIGA</sequence>
<name>A0ABU0JEZ0_9HYPH</name>
<evidence type="ECO:0000256" key="2">
    <source>
        <dbReference type="ARBA" id="ARBA00023125"/>
    </source>
</evidence>
<feature type="domain" description="HTH iclR-type" evidence="4">
    <location>
        <begin position="2"/>
        <end position="64"/>
    </location>
</feature>
<gene>
    <name evidence="6" type="ORF">QO011_004866</name>
</gene>
<dbReference type="Gene3D" id="1.10.10.10">
    <property type="entry name" value="Winged helix-like DNA-binding domain superfamily/Winged helix DNA-binding domain"/>
    <property type="match status" value="1"/>
</dbReference>
<organism evidence="6 7">
    <name type="scientific">Labrys wisconsinensis</name>
    <dbReference type="NCBI Taxonomy" id="425677"/>
    <lineage>
        <taxon>Bacteria</taxon>
        <taxon>Pseudomonadati</taxon>
        <taxon>Pseudomonadota</taxon>
        <taxon>Alphaproteobacteria</taxon>
        <taxon>Hyphomicrobiales</taxon>
        <taxon>Xanthobacteraceae</taxon>
        <taxon>Labrys</taxon>
    </lineage>
</organism>
<evidence type="ECO:0000313" key="6">
    <source>
        <dbReference type="EMBL" id="MDQ0471839.1"/>
    </source>
</evidence>
<dbReference type="Proteomes" id="UP001242480">
    <property type="component" value="Unassembled WGS sequence"/>
</dbReference>
<dbReference type="InterPro" id="IPR005471">
    <property type="entry name" value="Tscrpt_reg_IclR_N"/>
</dbReference>
<dbReference type="InterPro" id="IPR036390">
    <property type="entry name" value="WH_DNA-bd_sf"/>
</dbReference>
<evidence type="ECO:0000259" key="4">
    <source>
        <dbReference type="PROSITE" id="PS51077"/>
    </source>
</evidence>
<reference evidence="6 7" key="1">
    <citation type="submission" date="2023-07" db="EMBL/GenBank/DDBJ databases">
        <title>Genomic Encyclopedia of Type Strains, Phase IV (KMG-IV): sequencing the most valuable type-strain genomes for metagenomic binning, comparative biology and taxonomic classification.</title>
        <authorList>
            <person name="Goeker M."/>
        </authorList>
    </citation>
    <scope>NUCLEOTIDE SEQUENCE [LARGE SCALE GENOMIC DNA]</scope>
    <source>
        <strain evidence="6 7">DSM 19619</strain>
    </source>
</reference>
<dbReference type="CDD" id="cd00090">
    <property type="entry name" value="HTH_ARSR"/>
    <property type="match status" value="1"/>
</dbReference>
<evidence type="ECO:0000256" key="3">
    <source>
        <dbReference type="ARBA" id="ARBA00023163"/>
    </source>
</evidence>
<dbReference type="EMBL" id="JAUSVX010000010">
    <property type="protein sequence ID" value="MDQ0471839.1"/>
    <property type="molecule type" value="Genomic_DNA"/>
</dbReference>
<accession>A0ABU0JEZ0</accession>
<dbReference type="PROSITE" id="PS51078">
    <property type="entry name" value="ICLR_ED"/>
    <property type="match status" value="1"/>
</dbReference>
<dbReference type="PANTHER" id="PTHR30136:SF24">
    <property type="entry name" value="HTH-TYPE TRANSCRIPTIONAL REPRESSOR ALLR"/>
    <property type="match status" value="1"/>
</dbReference>
<comment type="caution">
    <text evidence="6">The sequence shown here is derived from an EMBL/GenBank/DDBJ whole genome shotgun (WGS) entry which is preliminary data.</text>
</comment>
<protein>
    <submittedName>
        <fullName evidence="6">DNA-binding IclR family transcriptional regulator</fullName>
    </submittedName>
</protein>
<dbReference type="InterPro" id="IPR036388">
    <property type="entry name" value="WH-like_DNA-bd_sf"/>
</dbReference>
<dbReference type="InterPro" id="IPR011991">
    <property type="entry name" value="ArsR-like_HTH"/>
</dbReference>
<dbReference type="PROSITE" id="PS51077">
    <property type="entry name" value="HTH_ICLR"/>
    <property type="match status" value="1"/>
</dbReference>
<evidence type="ECO:0000256" key="1">
    <source>
        <dbReference type="ARBA" id="ARBA00023015"/>
    </source>
</evidence>
<dbReference type="SUPFAM" id="SSF55781">
    <property type="entry name" value="GAF domain-like"/>
    <property type="match status" value="1"/>
</dbReference>
<dbReference type="Gene3D" id="3.30.450.40">
    <property type="match status" value="1"/>
</dbReference>
<dbReference type="Pfam" id="PF09339">
    <property type="entry name" value="HTH_IclR"/>
    <property type="match status" value="1"/>
</dbReference>
<dbReference type="PANTHER" id="PTHR30136">
    <property type="entry name" value="HELIX-TURN-HELIX TRANSCRIPTIONAL REGULATOR, ICLR FAMILY"/>
    <property type="match status" value="1"/>
</dbReference>
<dbReference type="SMART" id="SM00346">
    <property type="entry name" value="HTH_ICLR"/>
    <property type="match status" value="1"/>
</dbReference>
<keyword evidence="7" id="KW-1185">Reference proteome</keyword>
<proteinExistence type="predicted"/>
<dbReference type="InterPro" id="IPR014757">
    <property type="entry name" value="Tscrpt_reg_IclR_C"/>
</dbReference>
<evidence type="ECO:0000313" key="7">
    <source>
        <dbReference type="Proteomes" id="UP001242480"/>
    </source>
</evidence>
<dbReference type="InterPro" id="IPR029016">
    <property type="entry name" value="GAF-like_dom_sf"/>
</dbReference>
<keyword evidence="3" id="KW-0804">Transcription</keyword>
<feature type="domain" description="IclR-ED" evidence="5">
    <location>
        <begin position="65"/>
        <end position="249"/>
    </location>
</feature>
<keyword evidence="1" id="KW-0805">Transcription regulation</keyword>